<comment type="subcellular location">
    <subcellularLocation>
        <location evidence="2">Membrane</location>
        <topology evidence="2">Single-pass type I membrane protein</topology>
    </subcellularLocation>
</comment>
<dbReference type="InterPro" id="IPR011161">
    <property type="entry name" value="MHC_I-like_Ag-recog"/>
</dbReference>
<dbReference type="Gene3D" id="3.30.500.10">
    <property type="entry name" value="MHC class I-like antigen recognition-like"/>
    <property type="match status" value="3"/>
</dbReference>
<reference evidence="14" key="1">
    <citation type="journal article" date="2021" name="Evol. Appl.">
        <title>The genome of the Pyrenean desman and the effects of bottlenecks and inbreeding on the genomic landscape of an endangered species.</title>
        <authorList>
            <person name="Escoda L."/>
            <person name="Castresana J."/>
        </authorList>
    </citation>
    <scope>NUCLEOTIDE SEQUENCE</scope>
    <source>
        <strain evidence="14">IBE-C5619</strain>
    </source>
</reference>
<dbReference type="InterPro" id="IPR003006">
    <property type="entry name" value="Ig/MHC_CS"/>
</dbReference>
<dbReference type="GO" id="GO:0030670">
    <property type="term" value="C:phagocytic vesicle membrane"/>
    <property type="evidence" value="ECO:0007669"/>
    <property type="project" value="UniProtKB-ARBA"/>
</dbReference>
<evidence type="ECO:0000256" key="4">
    <source>
        <dbReference type="ARBA" id="ARBA00022451"/>
    </source>
</evidence>
<keyword evidence="4" id="KW-0490">MHC I</keyword>
<comment type="similarity">
    <text evidence="3 10">Belongs to the MHC class I family.</text>
</comment>
<evidence type="ECO:0000256" key="8">
    <source>
        <dbReference type="ARBA" id="ARBA00023136"/>
    </source>
</evidence>
<dbReference type="InterPro" id="IPR037055">
    <property type="entry name" value="MHC_I-like_Ag-recog_sf"/>
</dbReference>
<evidence type="ECO:0000256" key="11">
    <source>
        <dbReference type="SAM" id="MobiDB-lite"/>
    </source>
</evidence>
<dbReference type="SMART" id="SM00407">
    <property type="entry name" value="IGc1"/>
    <property type="match status" value="2"/>
</dbReference>
<dbReference type="GO" id="GO:0042612">
    <property type="term" value="C:MHC class I protein complex"/>
    <property type="evidence" value="ECO:0007669"/>
    <property type="project" value="UniProtKB-KW"/>
</dbReference>
<comment type="caution">
    <text evidence="14">The sequence shown here is derived from an EMBL/GenBank/DDBJ whole genome shotgun (WGS) entry which is preliminary data.</text>
</comment>
<dbReference type="CDD" id="cd07698">
    <property type="entry name" value="IgC1_MHC_I_alpha3"/>
    <property type="match status" value="2"/>
</dbReference>
<dbReference type="GO" id="GO:0042605">
    <property type="term" value="F:peptide antigen binding"/>
    <property type="evidence" value="ECO:0007669"/>
    <property type="project" value="TreeGrafter"/>
</dbReference>
<dbReference type="PROSITE" id="PS50835">
    <property type="entry name" value="IG_LIKE"/>
    <property type="match status" value="2"/>
</dbReference>
<dbReference type="InterPro" id="IPR001039">
    <property type="entry name" value="MHC_I_a_a1/a2"/>
</dbReference>
<feature type="transmembrane region" description="Helical" evidence="12">
    <location>
        <begin position="363"/>
        <end position="385"/>
    </location>
</feature>
<dbReference type="PANTHER" id="PTHR16675:SF251">
    <property type="entry name" value="HLA CLASS I HISTOCOMPATIBILITY ANTIGEN, C ALPHA CHAIN"/>
    <property type="match status" value="1"/>
</dbReference>
<evidence type="ECO:0000256" key="2">
    <source>
        <dbReference type="ARBA" id="ARBA00004479"/>
    </source>
</evidence>
<comment type="function">
    <text evidence="1">Involved in the presentation of foreign antigens to the immune system.</text>
</comment>
<keyword evidence="8 12" id="KW-0472">Membrane</keyword>
<feature type="non-terminal residue" evidence="14">
    <location>
        <position position="1"/>
    </location>
</feature>
<dbReference type="InterPro" id="IPR003597">
    <property type="entry name" value="Ig_C1-set"/>
</dbReference>
<evidence type="ECO:0000256" key="9">
    <source>
        <dbReference type="ARBA" id="ARBA00023180"/>
    </source>
</evidence>
<feature type="transmembrane region" description="Helical" evidence="12">
    <location>
        <begin position="907"/>
        <end position="926"/>
    </location>
</feature>
<feature type="region of interest" description="Disordered" evidence="11">
    <location>
        <begin position="1"/>
        <end position="28"/>
    </location>
</feature>
<dbReference type="GO" id="GO:0005615">
    <property type="term" value="C:extracellular space"/>
    <property type="evidence" value="ECO:0007669"/>
    <property type="project" value="TreeGrafter"/>
</dbReference>
<dbReference type="InterPro" id="IPR011162">
    <property type="entry name" value="MHC_I/II-like_Ag-recog"/>
</dbReference>
<evidence type="ECO:0000256" key="5">
    <source>
        <dbReference type="ARBA" id="ARBA00022692"/>
    </source>
</evidence>
<feature type="transmembrane region" description="Helical" evidence="12">
    <location>
        <begin position="536"/>
        <end position="563"/>
    </location>
</feature>
<sequence>SLRFNESPDPPAVALEGPSSGGNLGRISPGFSHRCPGSHSMTYFYTAVSRLDLGEPRFISVGYVDDTQFMRFDSDAASASVEPRAPWVVQAGPEYWERETRNAKRDAQKLWARLSGLRRYYNQSDTRKDGWGHPNLRVPATDTPRLGTLQEHVELSPDFIFSLVLFSVRAGRKMYGCELEPEGRLRRGYSQWAYDGEHYLILNEDLRSWTATDFVAQIAQQQFEETDEAEHSRNYLEGRCVECLLRHLELGKEALLRTDPPKTQITHHPTSGQKVTLKCWALGFYPADITLTWRLDGQVLTQDTELMETRPGGNGTFQKWAAVVVPSGEEQSYTCHVQHEGLLEPLTLRWVPPPQSSTTITGIIAGLVLLVAVLTGAAVAASVMWRKKPSGSHSMRSGLGELCFISVGYMDHRFDSDGASQTVELRASWLEKLGPLRTTKLRAHKSPVQLNHLLGYNQSELSRAGVTIHNEASGSAREGDRGAVYPVARGSGSHTLPMMCGCGSGDQPEHHLALNEDEDVRSWTAADSAAQVTREIFYPTAGIIAGLVLLGAVLAGAVVAAAMDKDEVILRLQSPPTLRDKASPQTPRALAMRPLPLLLLLSGALALTDTRAGSHSLRYFDTAMSRPGLGEPRFIIVGYVDDTQFVRFDSDAPGQKKEPRARWIQQEGPEYWERETQTAWNNIPVYRDSLNNLRGYYNQSEAGSHTLQRMFGCEVGPDGRFLRGYDQFAYDGADYMALNEDLRSWTAADTVAQITRRKWEAAGEAELRRNYLEDRCAESLHKYLENGKEALQRAGFSGSMREKPKVWMFSPFSSDAPNTHVVLRCWALGFYPADITLTWQRDGEDLTQDTELVETRPGGDGTFQKWVAVVVSSGEEQSYTCHVQHEGLLEPQVLRWVPPPQSSSPTAGIIAGLVLLGAAVAAAVRWRKKRS</sequence>
<keyword evidence="15" id="KW-1185">Reference proteome</keyword>
<evidence type="ECO:0000256" key="10">
    <source>
        <dbReference type="RuleBase" id="RU004439"/>
    </source>
</evidence>
<evidence type="ECO:0000256" key="12">
    <source>
        <dbReference type="SAM" id="Phobius"/>
    </source>
</evidence>
<evidence type="ECO:0000256" key="1">
    <source>
        <dbReference type="ARBA" id="ARBA00002297"/>
    </source>
</evidence>
<dbReference type="InterPro" id="IPR007110">
    <property type="entry name" value="Ig-like_dom"/>
</dbReference>
<dbReference type="InterPro" id="IPR013783">
    <property type="entry name" value="Ig-like_fold"/>
</dbReference>
<dbReference type="InterPro" id="IPR050208">
    <property type="entry name" value="MHC_class-I_related"/>
</dbReference>
<evidence type="ECO:0000256" key="3">
    <source>
        <dbReference type="ARBA" id="ARBA00006909"/>
    </source>
</evidence>
<dbReference type="GO" id="GO:0098553">
    <property type="term" value="C:lumenal side of endoplasmic reticulum membrane"/>
    <property type="evidence" value="ECO:0007669"/>
    <property type="project" value="UniProtKB-ARBA"/>
</dbReference>
<organism evidence="14 15">
    <name type="scientific">Galemys pyrenaicus</name>
    <name type="common">Iberian desman</name>
    <name type="synonym">Pyrenean desman</name>
    <dbReference type="NCBI Taxonomy" id="202257"/>
    <lineage>
        <taxon>Eukaryota</taxon>
        <taxon>Metazoa</taxon>
        <taxon>Chordata</taxon>
        <taxon>Craniata</taxon>
        <taxon>Vertebrata</taxon>
        <taxon>Euteleostomi</taxon>
        <taxon>Mammalia</taxon>
        <taxon>Eutheria</taxon>
        <taxon>Laurasiatheria</taxon>
        <taxon>Eulipotyphla</taxon>
        <taxon>Talpidae</taxon>
        <taxon>Galemys</taxon>
    </lineage>
</organism>
<keyword evidence="7 12" id="KW-1133">Transmembrane helix</keyword>
<evidence type="ECO:0000256" key="7">
    <source>
        <dbReference type="ARBA" id="ARBA00022989"/>
    </source>
</evidence>
<dbReference type="SUPFAM" id="SSF48726">
    <property type="entry name" value="Immunoglobulin"/>
    <property type="match status" value="2"/>
</dbReference>
<keyword evidence="5 12" id="KW-0812">Transmembrane</keyword>
<feature type="non-terminal residue" evidence="14">
    <location>
        <position position="931"/>
    </location>
</feature>
<keyword evidence="9" id="KW-0325">Glycoprotein</keyword>
<dbReference type="Proteomes" id="UP000700334">
    <property type="component" value="Unassembled WGS sequence"/>
</dbReference>
<dbReference type="Pfam" id="PF07654">
    <property type="entry name" value="C1-set"/>
    <property type="match status" value="2"/>
</dbReference>
<name>A0A8J5ZRE9_GALPY</name>
<dbReference type="GO" id="GO:0002476">
    <property type="term" value="P:antigen processing and presentation of endogenous peptide antigen via MHC class Ib"/>
    <property type="evidence" value="ECO:0007669"/>
    <property type="project" value="TreeGrafter"/>
</dbReference>
<dbReference type="OrthoDB" id="9447187at2759"/>
<evidence type="ECO:0000259" key="13">
    <source>
        <dbReference type="PROSITE" id="PS50835"/>
    </source>
</evidence>
<accession>A0A8J5ZRE9</accession>
<dbReference type="SUPFAM" id="SSF54452">
    <property type="entry name" value="MHC antigen-recognition domain"/>
    <property type="match status" value="3"/>
</dbReference>
<dbReference type="GO" id="GO:0002486">
    <property type="term" value="P:antigen processing and presentation of endogenous peptide antigen via MHC class I via ER pathway, TAP-independent"/>
    <property type="evidence" value="ECO:0007669"/>
    <property type="project" value="TreeGrafter"/>
</dbReference>
<dbReference type="PROSITE" id="PS00290">
    <property type="entry name" value="IG_MHC"/>
    <property type="match status" value="2"/>
</dbReference>
<feature type="domain" description="Ig-like" evidence="13">
    <location>
        <begin position="804"/>
        <end position="895"/>
    </location>
</feature>
<proteinExistence type="inferred from homology"/>
<dbReference type="PANTHER" id="PTHR16675">
    <property type="entry name" value="MHC CLASS I-RELATED"/>
    <property type="match status" value="1"/>
</dbReference>
<dbReference type="GO" id="GO:0009897">
    <property type="term" value="C:external side of plasma membrane"/>
    <property type="evidence" value="ECO:0007669"/>
    <property type="project" value="TreeGrafter"/>
</dbReference>
<dbReference type="InterPro" id="IPR036179">
    <property type="entry name" value="Ig-like_dom_sf"/>
</dbReference>
<evidence type="ECO:0000313" key="14">
    <source>
        <dbReference type="EMBL" id="KAG8506038.1"/>
    </source>
</evidence>
<dbReference type="GO" id="GO:0001916">
    <property type="term" value="P:positive regulation of T cell mediated cytotoxicity"/>
    <property type="evidence" value="ECO:0007669"/>
    <property type="project" value="TreeGrafter"/>
</dbReference>
<keyword evidence="6" id="KW-0391">Immunity</keyword>
<protein>
    <submittedName>
        <fullName evidence="14">Patr class I histocompatibility antigen, A-126 alpha chain</fullName>
    </submittedName>
</protein>
<dbReference type="AlphaFoldDB" id="A0A8J5ZRE9"/>
<dbReference type="Gene3D" id="2.60.40.10">
    <property type="entry name" value="Immunoglobulins"/>
    <property type="match status" value="2"/>
</dbReference>
<dbReference type="GO" id="GO:0006955">
    <property type="term" value="P:immune response"/>
    <property type="evidence" value="ECO:0007669"/>
    <property type="project" value="TreeGrafter"/>
</dbReference>
<gene>
    <name evidence="14" type="ORF">J0S82_001468</name>
</gene>
<dbReference type="FunFam" id="2.60.40.10:FF:000014">
    <property type="entry name" value="H-2 class I histocompatibility antigen, alpha chain"/>
    <property type="match status" value="2"/>
</dbReference>
<dbReference type="FunFam" id="3.30.500.10:FF:000001">
    <property type="entry name" value="H-2 class I histocompatibility antigen, alpha chain"/>
    <property type="match status" value="2"/>
</dbReference>
<dbReference type="PRINTS" id="PR01638">
    <property type="entry name" value="MHCCLASSI"/>
</dbReference>
<feature type="domain" description="Ig-like" evidence="13">
    <location>
        <begin position="261"/>
        <end position="349"/>
    </location>
</feature>
<dbReference type="GO" id="GO:0005102">
    <property type="term" value="F:signaling receptor binding"/>
    <property type="evidence" value="ECO:0007669"/>
    <property type="project" value="TreeGrafter"/>
</dbReference>
<evidence type="ECO:0000313" key="15">
    <source>
        <dbReference type="Proteomes" id="UP000700334"/>
    </source>
</evidence>
<evidence type="ECO:0000256" key="6">
    <source>
        <dbReference type="ARBA" id="ARBA00022859"/>
    </source>
</evidence>
<dbReference type="EMBL" id="JAGFMF010012192">
    <property type="protein sequence ID" value="KAG8506038.1"/>
    <property type="molecule type" value="Genomic_DNA"/>
</dbReference>
<dbReference type="Pfam" id="PF00129">
    <property type="entry name" value="MHC_I"/>
    <property type="match status" value="3"/>
</dbReference>